<dbReference type="PANTHER" id="PTHR34386:SF1">
    <property type="entry name" value="GLUTAREDOXIN-LIKE PROTEIN NRDH"/>
    <property type="match status" value="1"/>
</dbReference>
<evidence type="ECO:0000313" key="4">
    <source>
        <dbReference type="Proteomes" id="UP001202717"/>
    </source>
</evidence>
<evidence type="ECO:0000313" key="3">
    <source>
        <dbReference type="EMBL" id="WCO01225.1"/>
    </source>
</evidence>
<name>A0ABY7RVT2_9FLAO</name>
<dbReference type="InterPro" id="IPR006869">
    <property type="entry name" value="DUF547"/>
</dbReference>
<keyword evidence="4" id="KW-1185">Reference proteome</keyword>
<accession>A0ABY7RVT2</accession>
<gene>
    <name evidence="3" type="ORF">MUN68_014285</name>
</gene>
<dbReference type="InterPro" id="IPR051548">
    <property type="entry name" value="Grx-like_ET"/>
</dbReference>
<protein>
    <submittedName>
        <fullName evidence="3">DUF547 domain-containing protein</fullName>
    </submittedName>
</protein>
<dbReference type="Pfam" id="PF04784">
    <property type="entry name" value="DUF547"/>
    <property type="match status" value="1"/>
</dbReference>
<dbReference type="PANTHER" id="PTHR34386">
    <property type="entry name" value="GLUTAREDOXIN"/>
    <property type="match status" value="1"/>
</dbReference>
<sequence length="236" mass="27002">MKRYKLFVFAMLFGISSSFSQNTSVFFKLADDFFKSNVSNGKVAYSKIVANPELLNQLVSFAENISVSKNDTKTYQAFYINAYNISVIKGIIDNYPLKSPLDSSGFFDKITYQIAGELITLNDIENVKLRAHFNDARFHFVLVCGALGCPPLIDSAYFPNSLESQLQEQAEIALNNASFIKYSNNELQLSEIFKWYKEDFVKSGNEIDYINRFRANKIDSNAIVSYYSYNWNLNKQ</sequence>
<feature type="chain" id="PRO_5045307748" evidence="1">
    <location>
        <begin position="21"/>
        <end position="236"/>
    </location>
</feature>
<dbReference type="Proteomes" id="UP001202717">
    <property type="component" value="Chromosome"/>
</dbReference>
<organism evidence="3 4">
    <name type="scientific">Psychroserpens ponticola</name>
    <dbReference type="NCBI Taxonomy" id="2932268"/>
    <lineage>
        <taxon>Bacteria</taxon>
        <taxon>Pseudomonadati</taxon>
        <taxon>Bacteroidota</taxon>
        <taxon>Flavobacteriia</taxon>
        <taxon>Flavobacteriales</taxon>
        <taxon>Flavobacteriaceae</taxon>
        <taxon>Psychroserpens</taxon>
    </lineage>
</organism>
<evidence type="ECO:0000259" key="2">
    <source>
        <dbReference type="Pfam" id="PF04784"/>
    </source>
</evidence>
<feature type="signal peptide" evidence="1">
    <location>
        <begin position="1"/>
        <end position="20"/>
    </location>
</feature>
<feature type="domain" description="DUF547" evidence="2">
    <location>
        <begin position="72"/>
        <end position="171"/>
    </location>
</feature>
<proteinExistence type="predicted"/>
<evidence type="ECO:0000256" key="1">
    <source>
        <dbReference type="SAM" id="SignalP"/>
    </source>
</evidence>
<reference evidence="3 4" key="1">
    <citation type="submission" date="2023-01" db="EMBL/GenBank/DDBJ databases">
        <title>Psychroserpens ponticola sp. nov., isolated from seawater.</title>
        <authorList>
            <person name="Kristyanto S."/>
            <person name="Jung J."/>
            <person name="Kim J.M."/>
            <person name="Jeon C.O."/>
        </authorList>
    </citation>
    <scope>NUCLEOTIDE SEQUENCE [LARGE SCALE GENOMIC DNA]</scope>
    <source>
        <strain evidence="3 4">MSW6</strain>
    </source>
</reference>
<dbReference type="RefSeq" id="WP_249993718.1">
    <property type="nucleotide sequence ID" value="NZ_CP116221.1"/>
</dbReference>
<keyword evidence="1" id="KW-0732">Signal</keyword>
<dbReference type="EMBL" id="CP116221">
    <property type="protein sequence ID" value="WCO01225.1"/>
    <property type="molecule type" value="Genomic_DNA"/>
</dbReference>